<dbReference type="SMART" id="SM00720">
    <property type="entry name" value="calpain_III"/>
    <property type="match status" value="1"/>
</dbReference>
<dbReference type="Gene3D" id="1.20.58.80">
    <property type="entry name" value="Phosphotransferase system, lactose/cellobiose-type IIA subunit"/>
    <property type="match status" value="2"/>
</dbReference>
<dbReference type="SMART" id="SM00230">
    <property type="entry name" value="CysPc"/>
    <property type="match status" value="1"/>
</dbReference>
<evidence type="ECO:0000256" key="7">
    <source>
        <dbReference type="SAM" id="Coils"/>
    </source>
</evidence>
<organism evidence="9 10">
    <name type="scientific">Ambispora gerdemannii</name>
    <dbReference type="NCBI Taxonomy" id="144530"/>
    <lineage>
        <taxon>Eukaryota</taxon>
        <taxon>Fungi</taxon>
        <taxon>Fungi incertae sedis</taxon>
        <taxon>Mucoromycota</taxon>
        <taxon>Glomeromycotina</taxon>
        <taxon>Glomeromycetes</taxon>
        <taxon>Archaeosporales</taxon>
        <taxon>Ambisporaceae</taxon>
        <taxon>Ambispora</taxon>
    </lineage>
</organism>
<keyword evidence="3 6" id="KW-0378">Hydrolase</keyword>
<keyword evidence="7" id="KW-0175">Coiled coil</keyword>
<feature type="active site" evidence="6">
    <location>
        <position position="271"/>
    </location>
</feature>
<dbReference type="InterPro" id="IPR019734">
    <property type="entry name" value="TPR_rpt"/>
</dbReference>
<dbReference type="OrthoDB" id="167576at2759"/>
<keyword evidence="2 6" id="KW-0645">Protease</keyword>
<evidence type="ECO:0000256" key="6">
    <source>
        <dbReference type="PROSITE-ProRule" id="PRU00239"/>
    </source>
</evidence>
<evidence type="ECO:0000256" key="2">
    <source>
        <dbReference type="ARBA" id="ARBA00022670"/>
    </source>
</evidence>
<dbReference type="SMART" id="SM00028">
    <property type="entry name" value="TPR"/>
    <property type="match status" value="2"/>
</dbReference>
<name>A0A9N8W8Z6_9GLOM</name>
<dbReference type="EMBL" id="CAJVPL010000281">
    <property type="protein sequence ID" value="CAG8478382.1"/>
    <property type="molecule type" value="Genomic_DNA"/>
</dbReference>
<dbReference type="PANTHER" id="PTHR46143:SF1">
    <property type="entry name" value="CALPAIN-7"/>
    <property type="match status" value="1"/>
</dbReference>
<dbReference type="InterPro" id="IPR051297">
    <property type="entry name" value="PalB/RIM13"/>
</dbReference>
<gene>
    <name evidence="9" type="ORF">AGERDE_LOCUS3102</name>
</gene>
<feature type="active site" evidence="5 6">
    <location>
        <position position="414"/>
    </location>
</feature>
<dbReference type="Gene3D" id="3.90.70.10">
    <property type="entry name" value="Cysteine proteinases"/>
    <property type="match status" value="1"/>
</dbReference>
<evidence type="ECO:0000313" key="10">
    <source>
        <dbReference type="Proteomes" id="UP000789831"/>
    </source>
</evidence>
<dbReference type="Pfam" id="PF00648">
    <property type="entry name" value="Peptidase_C2"/>
    <property type="match status" value="1"/>
</dbReference>
<sequence>MSRPNKNTNNTNTNLAQQALSVANLAVTEDGKGNFEMAKNYYVKVIQLFEQIIIKDESNSQNKNTAILKCQEYKKRVEKLNNILSVETLLNDAQTLLARANEQDAQKNYQEALDLYTSVVEHYIKAIKETRDENLKASLTVKVKGLLDRAENIKGVPMKTVSLLNVQSASAESTCSGCSVSDSKLTATEQEILFKTSHINGKIYYPWLETDLQEQFTYNKPFLDPEGTMKLSDKQQANFGAWRRPSELTETPKMIAMISSKNIIQDIVTDCSFVASLCVAAAYERKFKKPAMVDDLLPVSRGEKKLMCTYSSNENEFWPSIIEKAYMKLMGGYDFPGSALTGWFPENIFINDSGFNRAWKKNMDDQNYCSDFNKRHNTWKRIRDGQNYGDALITIATGSMTDEEADLVGLVPTHAYAVLDAKEVNDLCLLKVKNPWSHKCWTGSYSHLDETSWTKELMTLLDYDRVKARDKDDGIFWIDFDSVWKHFASIHMNWNPELFSYRYTLHSSWPKSDSMHSDCLNLSNNPQYALEIQNPEKEPCAVFLLLTKHITEIKKNEDYITLHVYNCDNSSGSSNRLDTIATFGEKIYYPGIPYLEGMFLNSPHILVHFIAPTGTTRYTVVVAQLKKMNSMDFTLRCYCISPFTLHEVPQKYPIEKKIAGQWTPLTAGGSKAHITYLNNPQYRVSIPHSSNNTPRLLIMLEGPKNFAVHVEIVWGRGKRIASISAKDILSRSGDYRDGFCYCEVEDIQPGDYTIILSTFEPGLCGDFLLTVGSNAIGFSVVPIPAEGAGMFKKVITGKWIDGVNAMGRPNFGEYHRNPCYYLYLKEMTTIKVRLQTPHIKPIPTTNIRIFEKHATTKFGREVASSGPYTNYTQGAYIEEVTLPPHGYVIVFSTWEKGITGNFVALLYSDRPVEVEKDCQ</sequence>
<keyword evidence="4 6" id="KW-0788">Thiol protease</keyword>
<evidence type="ECO:0000259" key="8">
    <source>
        <dbReference type="PROSITE" id="PS50203"/>
    </source>
</evidence>
<dbReference type="Proteomes" id="UP000789831">
    <property type="component" value="Unassembled WGS sequence"/>
</dbReference>
<comment type="caution">
    <text evidence="9">The sequence shown here is derived from an EMBL/GenBank/DDBJ whole genome shotgun (WGS) entry which is preliminary data.</text>
</comment>
<feature type="active site" evidence="5 6">
    <location>
        <position position="434"/>
    </location>
</feature>
<evidence type="ECO:0000256" key="5">
    <source>
        <dbReference type="PIRSR" id="PIRSR622684-1"/>
    </source>
</evidence>
<dbReference type="PANTHER" id="PTHR46143">
    <property type="entry name" value="CALPAIN-7"/>
    <property type="match status" value="1"/>
</dbReference>
<evidence type="ECO:0000256" key="3">
    <source>
        <dbReference type="ARBA" id="ARBA00022801"/>
    </source>
</evidence>
<accession>A0A9N8W8Z6</accession>
<comment type="similarity">
    <text evidence="1">Belongs to the peptidase C2 family. PalB/RIM13 subfamily.</text>
</comment>
<keyword evidence="10" id="KW-1185">Reference proteome</keyword>
<dbReference type="GO" id="GO:0004198">
    <property type="term" value="F:calcium-dependent cysteine-type endopeptidase activity"/>
    <property type="evidence" value="ECO:0007669"/>
    <property type="project" value="InterPro"/>
</dbReference>
<feature type="domain" description="Calpain catalytic" evidence="8">
    <location>
        <begin position="216"/>
        <end position="496"/>
    </location>
</feature>
<dbReference type="SMART" id="SM00745">
    <property type="entry name" value="MIT"/>
    <property type="match status" value="2"/>
</dbReference>
<dbReference type="PROSITE" id="PS50203">
    <property type="entry name" value="CALPAIN_CAT"/>
    <property type="match status" value="1"/>
</dbReference>
<dbReference type="Pfam" id="PF04212">
    <property type="entry name" value="MIT"/>
    <property type="match status" value="2"/>
</dbReference>
<dbReference type="GO" id="GO:0006508">
    <property type="term" value="P:proteolysis"/>
    <property type="evidence" value="ECO:0007669"/>
    <property type="project" value="UniProtKB-KW"/>
</dbReference>
<dbReference type="InterPro" id="IPR036213">
    <property type="entry name" value="Calpain_III_sf"/>
</dbReference>
<dbReference type="InterPro" id="IPR036181">
    <property type="entry name" value="MIT_dom_sf"/>
</dbReference>
<dbReference type="InterPro" id="IPR038765">
    <property type="entry name" value="Papain-like_cys_pep_sf"/>
</dbReference>
<protein>
    <submittedName>
        <fullName evidence="9">9192_t:CDS:1</fullName>
    </submittedName>
</protein>
<dbReference type="PRINTS" id="PR00704">
    <property type="entry name" value="CALPAIN"/>
</dbReference>
<feature type="coiled-coil region" evidence="7">
    <location>
        <begin position="63"/>
        <end position="103"/>
    </location>
</feature>
<evidence type="ECO:0000256" key="4">
    <source>
        <dbReference type="ARBA" id="ARBA00022807"/>
    </source>
</evidence>
<dbReference type="InterPro" id="IPR001300">
    <property type="entry name" value="Peptidase_C2_calpain_cat"/>
</dbReference>
<proteinExistence type="inferred from homology"/>
<dbReference type="SUPFAM" id="SSF49758">
    <property type="entry name" value="Calpain large subunit, middle domain (domain III)"/>
    <property type="match status" value="3"/>
</dbReference>
<dbReference type="InterPro" id="IPR007330">
    <property type="entry name" value="MIT_dom"/>
</dbReference>
<evidence type="ECO:0000313" key="9">
    <source>
        <dbReference type="EMBL" id="CAG8478382.1"/>
    </source>
</evidence>
<dbReference type="AlphaFoldDB" id="A0A9N8W8Z6"/>
<dbReference type="SUPFAM" id="SSF54001">
    <property type="entry name" value="Cysteine proteinases"/>
    <property type="match status" value="1"/>
</dbReference>
<reference evidence="9" key="1">
    <citation type="submission" date="2021-06" db="EMBL/GenBank/DDBJ databases">
        <authorList>
            <person name="Kallberg Y."/>
            <person name="Tangrot J."/>
            <person name="Rosling A."/>
        </authorList>
    </citation>
    <scope>NUCLEOTIDE SEQUENCE</scope>
    <source>
        <strain evidence="9">MT106</strain>
    </source>
</reference>
<evidence type="ECO:0000256" key="1">
    <source>
        <dbReference type="ARBA" id="ARBA00010193"/>
    </source>
</evidence>
<dbReference type="CDD" id="cd02656">
    <property type="entry name" value="MIT"/>
    <property type="match status" value="1"/>
</dbReference>
<dbReference type="InterPro" id="IPR022684">
    <property type="entry name" value="Calpain_cysteine_protease"/>
</dbReference>
<dbReference type="SUPFAM" id="SSF116846">
    <property type="entry name" value="MIT domain"/>
    <property type="match status" value="2"/>
</dbReference>
<dbReference type="Gene3D" id="2.60.120.380">
    <property type="match status" value="3"/>
</dbReference>
<dbReference type="InterPro" id="IPR022683">
    <property type="entry name" value="Calpain_III"/>
</dbReference>